<evidence type="ECO:0000259" key="1">
    <source>
        <dbReference type="Pfam" id="PF17962"/>
    </source>
</evidence>
<organism evidence="2 3">
    <name type="scientific">Providencia rettgeri</name>
    <dbReference type="NCBI Taxonomy" id="587"/>
    <lineage>
        <taxon>Bacteria</taxon>
        <taxon>Pseudomonadati</taxon>
        <taxon>Pseudomonadota</taxon>
        <taxon>Gammaproteobacteria</taxon>
        <taxon>Enterobacterales</taxon>
        <taxon>Morganellaceae</taxon>
        <taxon>Providencia</taxon>
    </lineage>
</organism>
<name>A0A939NB64_PRORE</name>
<feature type="domain" description="Bacterial Alpha-2-macroglobulin MG6" evidence="1">
    <location>
        <begin position="2"/>
        <end position="44"/>
    </location>
</feature>
<accession>A0A939NB64</accession>
<dbReference type="InterPro" id="IPR041462">
    <property type="entry name" value="Bact_A2M_MG6"/>
</dbReference>
<proteinExistence type="predicted"/>
<sequence length="51" mass="6187">MDENSLAEFELVMADAAGNKLAAENLTVRLVYERRDYYWSWSERWWLVFKL</sequence>
<gene>
    <name evidence="2" type="ORF">J4727_15255</name>
</gene>
<dbReference type="EMBL" id="JAGETQ010000104">
    <property type="protein sequence ID" value="MBO1916428.1"/>
    <property type="molecule type" value="Genomic_DNA"/>
</dbReference>
<evidence type="ECO:0000313" key="2">
    <source>
        <dbReference type="EMBL" id="MBO1916428.1"/>
    </source>
</evidence>
<dbReference type="Pfam" id="PF17962">
    <property type="entry name" value="bMG6"/>
    <property type="match status" value="1"/>
</dbReference>
<reference evidence="2" key="1">
    <citation type="submission" date="2021-03" db="EMBL/GenBank/DDBJ databases">
        <title>Molecular epidemiology and mechanisms of colistin and carbapenem resistance in Enterobacteriaceae from clinical isolates, the environment and porcine samples in Pretoria, South Africa.</title>
        <authorList>
            <person name="Bogoshi D."/>
            <person name="Mbelle N.M."/>
            <person name="Naidoo V."/>
            <person name="Osei Sekyere J."/>
        </authorList>
    </citation>
    <scope>NUCLEOTIDE SEQUENCE</scope>
    <source>
        <strain evidence="2">C052</strain>
    </source>
</reference>
<dbReference type="Proteomes" id="UP000664477">
    <property type="component" value="Unassembled WGS sequence"/>
</dbReference>
<evidence type="ECO:0000313" key="3">
    <source>
        <dbReference type="Proteomes" id="UP000664477"/>
    </source>
</evidence>
<dbReference type="AlphaFoldDB" id="A0A939NB64"/>
<comment type="caution">
    <text evidence="2">The sequence shown here is derived from an EMBL/GenBank/DDBJ whole genome shotgun (WGS) entry which is preliminary data.</text>
</comment>
<protein>
    <recommendedName>
        <fullName evidence="1">Bacterial Alpha-2-macroglobulin MG6 domain-containing protein</fullName>
    </recommendedName>
</protein>